<dbReference type="SUPFAM" id="SSF56349">
    <property type="entry name" value="DNA breaking-rejoining enzymes"/>
    <property type="match status" value="1"/>
</dbReference>
<gene>
    <name evidence="2" type="ORF">FB558_0012</name>
</gene>
<proteinExistence type="predicted"/>
<evidence type="ECO:0000256" key="1">
    <source>
        <dbReference type="SAM" id="MobiDB-lite"/>
    </source>
</evidence>
<dbReference type="AlphaFoldDB" id="A0A543DVD7"/>
<organism evidence="2 3">
    <name type="scientific">Pseudonocardia kunmingensis</name>
    <dbReference type="NCBI Taxonomy" id="630975"/>
    <lineage>
        <taxon>Bacteria</taxon>
        <taxon>Bacillati</taxon>
        <taxon>Actinomycetota</taxon>
        <taxon>Actinomycetes</taxon>
        <taxon>Pseudonocardiales</taxon>
        <taxon>Pseudonocardiaceae</taxon>
        <taxon>Pseudonocardia</taxon>
    </lineage>
</organism>
<dbReference type="Proteomes" id="UP000315677">
    <property type="component" value="Unassembled WGS sequence"/>
</dbReference>
<feature type="region of interest" description="Disordered" evidence="1">
    <location>
        <begin position="1"/>
        <end position="31"/>
    </location>
</feature>
<dbReference type="EMBL" id="VFPA01000001">
    <property type="protein sequence ID" value="TQM13282.1"/>
    <property type="molecule type" value="Genomic_DNA"/>
</dbReference>
<keyword evidence="3" id="KW-1185">Reference proteome</keyword>
<evidence type="ECO:0008006" key="4">
    <source>
        <dbReference type="Google" id="ProtNLM"/>
    </source>
</evidence>
<accession>A0A543DVD7</accession>
<sequence>MTRPPHPPDHTSTTPPATTPDTTRTSSSPAARSKRWTCARCGRDHSAYRCWPEGHLCRTCVLAALDIHGVCPGCGDQRILPGRGSDGAPICPACAGIVHSVFRCHRCEVEGRLYHRKLCIRCTVTDRVAALLDNGDGHIDPALVPLAAALTTGPTPTPGGRLVWLAKPHNRDLLRALATGQLPLTHPDLNAYPEQGPIPYLRALLVHCGTLPEVDRQLLEFEAWLTRRLDKLAAHPHERLLRQFGLWHQLPRMRTKAALQPLTPPARTYAQLEFIHATAFCTWLAEHNHRPTELGQIDLDRYYTVLKIGHRQSLRGFLNWAMTSRNLPTLTFARTRFTTGEALTHTQRLDLLRHFVPDHDHAGPLRMRVAACLLLLYAQPVTRIMTLTVDDFVIEDDGSMVLQLGNPPAPVPEPFATLVMRLLAQRPDDATSRWLFPGRRPGQPLNYVSLSQGLRDIGVPLRLARVAALRQLALQAPAPVIAEALGFHHTTTQRQTIHAGGIWNRYAAPDGPTQQAEPRTRGR</sequence>
<dbReference type="GO" id="GO:0003677">
    <property type="term" value="F:DNA binding"/>
    <property type="evidence" value="ECO:0007669"/>
    <property type="project" value="InterPro"/>
</dbReference>
<evidence type="ECO:0000313" key="3">
    <source>
        <dbReference type="Proteomes" id="UP000315677"/>
    </source>
</evidence>
<comment type="caution">
    <text evidence="2">The sequence shown here is derived from an EMBL/GenBank/DDBJ whole genome shotgun (WGS) entry which is preliminary data.</text>
</comment>
<protein>
    <recommendedName>
        <fullName evidence="4">Site-specific recombinase XerD</fullName>
    </recommendedName>
</protein>
<dbReference type="InterPro" id="IPR011010">
    <property type="entry name" value="DNA_brk_join_enz"/>
</dbReference>
<feature type="compositionally biased region" description="Low complexity" evidence="1">
    <location>
        <begin position="10"/>
        <end position="31"/>
    </location>
</feature>
<evidence type="ECO:0000313" key="2">
    <source>
        <dbReference type="EMBL" id="TQM13282.1"/>
    </source>
</evidence>
<name>A0A543DVD7_9PSEU</name>
<reference evidence="2 3" key="1">
    <citation type="submission" date="2019-06" db="EMBL/GenBank/DDBJ databases">
        <title>Sequencing the genomes of 1000 actinobacteria strains.</title>
        <authorList>
            <person name="Klenk H.-P."/>
        </authorList>
    </citation>
    <scope>NUCLEOTIDE SEQUENCE [LARGE SCALE GENOMIC DNA]</scope>
    <source>
        <strain evidence="2 3">DSM 45301</strain>
    </source>
</reference>